<proteinExistence type="predicted"/>
<keyword evidence="2" id="KW-1185">Reference proteome</keyword>
<dbReference type="KEGG" id="nja:NSJP_0608"/>
<dbReference type="STRING" id="1325564.NSJP_0608"/>
<dbReference type="Proteomes" id="UP000192042">
    <property type="component" value="Chromosome I"/>
</dbReference>
<reference evidence="1 2" key="1">
    <citation type="submission" date="2017-03" db="EMBL/GenBank/DDBJ databases">
        <authorList>
            <person name="Afonso C.L."/>
            <person name="Miller P.J."/>
            <person name="Scott M.A."/>
            <person name="Spackman E."/>
            <person name="Goraichik I."/>
            <person name="Dimitrov K.M."/>
            <person name="Suarez D.L."/>
            <person name="Swayne D.E."/>
        </authorList>
    </citation>
    <scope>NUCLEOTIDE SEQUENCE [LARGE SCALE GENOMIC DNA]</scope>
    <source>
        <strain evidence="1">Genome sequencing of Nitrospira japonica strain NJ11</strain>
    </source>
</reference>
<sequence length="61" mass="6890">MNFRQFRSPSNDHGRMVKINGRMVGGRGFRLQSKIGRGAVELGRLERLLIEARRPKPTAGL</sequence>
<name>A0A1W1I1A1_9BACT</name>
<accession>A0A1W1I1A1</accession>
<dbReference type="RefSeq" id="WP_080885412.1">
    <property type="nucleotide sequence ID" value="NZ_LT828648.1"/>
</dbReference>
<evidence type="ECO:0000313" key="1">
    <source>
        <dbReference type="EMBL" id="SLM46780.1"/>
    </source>
</evidence>
<organism evidence="1 2">
    <name type="scientific">Nitrospira japonica</name>
    <dbReference type="NCBI Taxonomy" id="1325564"/>
    <lineage>
        <taxon>Bacteria</taxon>
        <taxon>Pseudomonadati</taxon>
        <taxon>Nitrospirota</taxon>
        <taxon>Nitrospiria</taxon>
        <taxon>Nitrospirales</taxon>
        <taxon>Nitrospiraceae</taxon>
        <taxon>Nitrospira</taxon>
    </lineage>
</organism>
<dbReference type="AlphaFoldDB" id="A0A1W1I1A1"/>
<protein>
    <submittedName>
        <fullName evidence="1">Uncharacterized protein</fullName>
    </submittedName>
</protein>
<evidence type="ECO:0000313" key="2">
    <source>
        <dbReference type="Proteomes" id="UP000192042"/>
    </source>
</evidence>
<dbReference type="EMBL" id="LT828648">
    <property type="protein sequence ID" value="SLM46780.1"/>
    <property type="molecule type" value="Genomic_DNA"/>
</dbReference>
<gene>
    <name evidence="1" type="ORF">NSJP_0608</name>
</gene>